<dbReference type="InParanoid" id="E8N1L0"/>
<dbReference type="EMBL" id="AP012029">
    <property type="protein sequence ID" value="BAJ62615.1"/>
    <property type="molecule type" value="Genomic_DNA"/>
</dbReference>
<dbReference type="Pfam" id="PF04277">
    <property type="entry name" value="OAD_gamma"/>
    <property type="match status" value="1"/>
</dbReference>
<dbReference type="KEGG" id="atm:ANT_05810"/>
<evidence type="ECO:0000256" key="3">
    <source>
        <dbReference type="ARBA" id="ARBA00022692"/>
    </source>
</evidence>
<sequence>MNGDFLQGLTVSVLGILITFIALGVFILIMIVLQRLFPYREEEEEQAEVAQIETSQPAEETAMSQEGEIVAAIAAAVAYLRLRANPQLGNAFQEGRGRWWFSRRLEAIEGKTRKR</sequence>
<dbReference type="HOGENOM" id="CLU_2103910_0_0_0"/>
<reference evidence="7 8" key="1">
    <citation type="submission" date="2010-12" db="EMBL/GenBank/DDBJ databases">
        <title>Whole genome sequence of Anaerolinea thermophila UNI-1.</title>
        <authorList>
            <person name="Narita-Yamada S."/>
            <person name="Kishi E."/>
            <person name="Watanabe Y."/>
            <person name="Takasaki K."/>
            <person name="Ankai A."/>
            <person name="Oguchi A."/>
            <person name="Fukui S."/>
            <person name="Takahashi M."/>
            <person name="Yashiro I."/>
            <person name="Hosoyama A."/>
            <person name="Sekiguchi Y."/>
            <person name="Hanada S."/>
            <person name="Fujita N."/>
        </authorList>
    </citation>
    <scope>NUCLEOTIDE SEQUENCE [LARGE SCALE GENOMIC DNA]</scope>
    <source>
        <strain evidence="8">DSM 14523 / JCM 11388 / NBRC 100420 / UNI-1</strain>
    </source>
</reference>
<evidence type="ECO:0000256" key="2">
    <source>
        <dbReference type="ARBA" id="ARBA00022475"/>
    </source>
</evidence>
<evidence type="ECO:0000256" key="5">
    <source>
        <dbReference type="ARBA" id="ARBA00023136"/>
    </source>
</evidence>
<organism evidence="7 8">
    <name type="scientific">Anaerolinea thermophila (strain DSM 14523 / JCM 11388 / NBRC 100420 / UNI-1)</name>
    <dbReference type="NCBI Taxonomy" id="926569"/>
    <lineage>
        <taxon>Bacteria</taxon>
        <taxon>Bacillati</taxon>
        <taxon>Chloroflexota</taxon>
        <taxon>Anaerolineae</taxon>
        <taxon>Anaerolineales</taxon>
        <taxon>Anaerolineaceae</taxon>
        <taxon>Anaerolinea</taxon>
    </lineage>
</organism>
<keyword evidence="5 6" id="KW-0472">Membrane</keyword>
<evidence type="ECO:0000313" key="8">
    <source>
        <dbReference type="Proteomes" id="UP000008922"/>
    </source>
</evidence>
<dbReference type="GO" id="GO:0036376">
    <property type="term" value="P:sodium ion export across plasma membrane"/>
    <property type="evidence" value="ECO:0007669"/>
    <property type="project" value="InterPro"/>
</dbReference>
<keyword evidence="2" id="KW-1003">Cell membrane</keyword>
<dbReference type="AlphaFoldDB" id="E8N1L0"/>
<proteinExistence type="predicted"/>
<dbReference type="NCBIfam" id="TIGR01195">
    <property type="entry name" value="oadG_fam"/>
    <property type="match status" value="1"/>
</dbReference>
<accession>E8N1L0</accession>
<evidence type="ECO:0000256" key="1">
    <source>
        <dbReference type="ARBA" id="ARBA00004236"/>
    </source>
</evidence>
<evidence type="ECO:0000256" key="6">
    <source>
        <dbReference type="SAM" id="Phobius"/>
    </source>
</evidence>
<keyword evidence="7" id="KW-0456">Lyase</keyword>
<dbReference type="InterPro" id="IPR005899">
    <property type="entry name" value="Na_pump_deCOase"/>
</dbReference>
<protein>
    <submittedName>
        <fullName evidence="7">Methylmalonyl-CoA decarboxylase delta-subunit</fullName>
        <ecNumber evidence="7">4.1.1.41</ecNumber>
    </submittedName>
</protein>
<feature type="transmembrane region" description="Helical" evidence="6">
    <location>
        <begin position="12"/>
        <end position="33"/>
    </location>
</feature>
<evidence type="ECO:0000256" key="4">
    <source>
        <dbReference type="ARBA" id="ARBA00022989"/>
    </source>
</evidence>
<dbReference type="GO" id="GO:0016829">
    <property type="term" value="F:lyase activity"/>
    <property type="evidence" value="ECO:0007669"/>
    <property type="project" value="UniProtKB-KW"/>
</dbReference>
<keyword evidence="3 6" id="KW-0812">Transmembrane</keyword>
<dbReference type="GO" id="GO:0005886">
    <property type="term" value="C:plasma membrane"/>
    <property type="evidence" value="ECO:0007669"/>
    <property type="project" value="UniProtKB-SubCell"/>
</dbReference>
<evidence type="ECO:0000313" key="7">
    <source>
        <dbReference type="EMBL" id="BAJ62615.1"/>
    </source>
</evidence>
<keyword evidence="4 6" id="KW-1133">Transmembrane helix</keyword>
<dbReference type="STRING" id="926569.ANT_05810"/>
<dbReference type="EC" id="4.1.1.41" evidence="7"/>
<keyword evidence="8" id="KW-1185">Reference proteome</keyword>
<gene>
    <name evidence="7" type="primary">mmdD</name>
    <name evidence="7" type="ordered locus">ANT_05810</name>
</gene>
<dbReference type="RefSeq" id="WP_013559010.1">
    <property type="nucleotide sequence ID" value="NC_014960.1"/>
</dbReference>
<dbReference type="GO" id="GO:0015081">
    <property type="term" value="F:sodium ion transmembrane transporter activity"/>
    <property type="evidence" value="ECO:0007669"/>
    <property type="project" value="InterPro"/>
</dbReference>
<comment type="subcellular location">
    <subcellularLocation>
        <location evidence="1">Cell membrane</location>
    </subcellularLocation>
</comment>
<dbReference type="Proteomes" id="UP000008922">
    <property type="component" value="Chromosome"/>
</dbReference>
<name>E8N1L0_ANATU</name>